<keyword evidence="1" id="KW-0479">Metal-binding</keyword>
<protein>
    <recommendedName>
        <fullName evidence="2">C2H2-type domain-containing protein</fullName>
    </recommendedName>
</protein>
<evidence type="ECO:0000313" key="4">
    <source>
        <dbReference type="Proteomes" id="UP001516400"/>
    </source>
</evidence>
<organism evidence="3 4">
    <name type="scientific">Cryptolaemus montrouzieri</name>
    <dbReference type="NCBI Taxonomy" id="559131"/>
    <lineage>
        <taxon>Eukaryota</taxon>
        <taxon>Metazoa</taxon>
        <taxon>Ecdysozoa</taxon>
        <taxon>Arthropoda</taxon>
        <taxon>Hexapoda</taxon>
        <taxon>Insecta</taxon>
        <taxon>Pterygota</taxon>
        <taxon>Neoptera</taxon>
        <taxon>Endopterygota</taxon>
        <taxon>Coleoptera</taxon>
        <taxon>Polyphaga</taxon>
        <taxon>Cucujiformia</taxon>
        <taxon>Coccinelloidea</taxon>
        <taxon>Coccinellidae</taxon>
        <taxon>Scymninae</taxon>
        <taxon>Scymnini</taxon>
        <taxon>Cryptolaemus</taxon>
    </lineage>
</organism>
<dbReference type="GO" id="GO:0008270">
    <property type="term" value="F:zinc ion binding"/>
    <property type="evidence" value="ECO:0007669"/>
    <property type="project" value="UniProtKB-KW"/>
</dbReference>
<feature type="domain" description="C2H2-type" evidence="2">
    <location>
        <begin position="60"/>
        <end position="88"/>
    </location>
</feature>
<evidence type="ECO:0000256" key="1">
    <source>
        <dbReference type="PROSITE-ProRule" id="PRU00042"/>
    </source>
</evidence>
<dbReference type="InterPro" id="IPR013087">
    <property type="entry name" value="Znf_C2H2_type"/>
</dbReference>
<proteinExistence type="predicted"/>
<sequence length="107" mass="12086">SKDSMKGKEVEKDILAIQRETCEAQVNSCQIVTRNYKCGRAVPYTLLKDDIENTDCGINHKCNQCDYQTPKIARLKRHVTIVHLGIKTINAVNVIIKHPKGIVLQNI</sequence>
<keyword evidence="1" id="KW-0863">Zinc-finger</keyword>
<dbReference type="EMBL" id="JABFTP020000042">
    <property type="protein sequence ID" value="KAL3271189.1"/>
    <property type="molecule type" value="Genomic_DNA"/>
</dbReference>
<feature type="non-terminal residue" evidence="3">
    <location>
        <position position="1"/>
    </location>
</feature>
<evidence type="ECO:0000259" key="2">
    <source>
        <dbReference type="PROSITE" id="PS50157"/>
    </source>
</evidence>
<gene>
    <name evidence="3" type="ORF">HHI36_021685</name>
</gene>
<evidence type="ECO:0000313" key="3">
    <source>
        <dbReference type="EMBL" id="KAL3271189.1"/>
    </source>
</evidence>
<dbReference type="Proteomes" id="UP001516400">
    <property type="component" value="Unassembled WGS sequence"/>
</dbReference>
<keyword evidence="1" id="KW-0862">Zinc</keyword>
<dbReference type="PROSITE" id="PS50157">
    <property type="entry name" value="ZINC_FINGER_C2H2_2"/>
    <property type="match status" value="1"/>
</dbReference>
<name>A0ABD2MYW4_9CUCU</name>
<accession>A0ABD2MYW4</accession>
<dbReference type="AlphaFoldDB" id="A0ABD2MYW4"/>
<comment type="caution">
    <text evidence="3">The sequence shown here is derived from an EMBL/GenBank/DDBJ whole genome shotgun (WGS) entry which is preliminary data.</text>
</comment>
<keyword evidence="4" id="KW-1185">Reference proteome</keyword>
<reference evidence="3 4" key="1">
    <citation type="journal article" date="2021" name="BMC Biol.">
        <title>Horizontally acquired antibacterial genes associated with adaptive radiation of ladybird beetles.</title>
        <authorList>
            <person name="Li H.S."/>
            <person name="Tang X.F."/>
            <person name="Huang Y.H."/>
            <person name="Xu Z.Y."/>
            <person name="Chen M.L."/>
            <person name="Du X.Y."/>
            <person name="Qiu B.Y."/>
            <person name="Chen P.T."/>
            <person name="Zhang W."/>
            <person name="Slipinski A."/>
            <person name="Escalona H.E."/>
            <person name="Waterhouse R.M."/>
            <person name="Zwick A."/>
            <person name="Pang H."/>
        </authorList>
    </citation>
    <scope>NUCLEOTIDE SEQUENCE [LARGE SCALE GENOMIC DNA]</scope>
    <source>
        <strain evidence="3">SYSU2018</strain>
    </source>
</reference>